<name>A0AB39UQN8_9BIFI</name>
<dbReference type="GO" id="GO:0030170">
    <property type="term" value="F:pyridoxal phosphate binding"/>
    <property type="evidence" value="ECO:0007669"/>
    <property type="project" value="InterPro"/>
</dbReference>
<feature type="domain" description="Aminotransferase class I/classII large" evidence="4">
    <location>
        <begin position="30"/>
        <end position="400"/>
    </location>
</feature>
<dbReference type="EMBL" id="CP129683">
    <property type="protein sequence ID" value="XDS51294.1"/>
    <property type="molecule type" value="Genomic_DNA"/>
</dbReference>
<dbReference type="InterPro" id="IPR004839">
    <property type="entry name" value="Aminotransferase_I/II_large"/>
</dbReference>
<evidence type="ECO:0000256" key="1">
    <source>
        <dbReference type="ARBA" id="ARBA00001933"/>
    </source>
</evidence>
<dbReference type="EMBL" id="CP129682">
    <property type="protein sequence ID" value="XDS48225.1"/>
    <property type="molecule type" value="Genomic_DNA"/>
</dbReference>
<organism evidence="7">
    <name type="scientific">Bifidobacterium fermentum</name>
    <dbReference type="NCBI Taxonomy" id="3059035"/>
    <lineage>
        <taxon>Bacteria</taxon>
        <taxon>Bacillati</taxon>
        <taxon>Actinomycetota</taxon>
        <taxon>Actinomycetes</taxon>
        <taxon>Bifidobacteriales</taxon>
        <taxon>Bifidobacteriaceae</taxon>
        <taxon>Bifidobacterium</taxon>
    </lineage>
</organism>
<dbReference type="CDD" id="cd00609">
    <property type="entry name" value="AAT_like"/>
    <property type="match status" value="1"/>
</dbReference>
<dbReference type="InterPro" id="IPR019880">
    <property type="entry name" value="OxyQ"/>
</dbReference>
<dbReference type="AlphaFoldDB" id="A0AB39UQN8"/>
<dbReference type="InterPro" id="IPR015421">
    <property type="entry name" value="PyrdxlP-dep_Trfase_major"/>
</dbReference>
<protein>
    <submittedName>
        <fullName evidence="7">Succinyldiaminopimelate transaminase</fullName>
        <ecNumber evidence="7">2.6.1.17</ecNumber>
    </submittedName>
</protein>
<dbReference type="PANTHER" id="PTHR42832:SF3">
    <property type="entry name" value="L-GLUTAMINE--4-(METHYLSULFANYL)-2-OXOBUTANOATE AMINOTRANSFERASE"/>
    <property type="match status" value="1"/>
</dbReference>
<dbReference type="Gene3D" id="3.90.1150.10">
    <property type="entry name" value="Aspartate Aminotransferase, domain 1"/>
    <property type="match status" value="2"/>
</dbReference>
<dbReference type="InterPro" id="IPR050881">
    <property type="entry name" value="LL-DAP_aminotransferase"/>
</dbReference>
<comment type="cofactor">
    <cofactor evidence="1">
        <name>pyridoxal 5'-phosphate</name>
        <dbReference type="ChEBI" id="CHEBI:597326"/>
    </cofactor>
</comment>
<sequence length="407" mass="44238">MGLQNFDSPYDWSRVAKFRQLARCHEGGSVDLSVGSPVDPVPESVRAALAQACDAPDAHGYPQTIGSGELRNAIHDWFLRQRGVDLTMLHASVVPSVGSKEAVALMVSLLHLGPDDVVVQPRVAYPTYEIGTQMAGATVVKVDDVTDVSSWQNLDNVRAVWVNSPSNPTGDIIDSRRLAAIVAAARAIGAIVLSDECYAFLDWRGARDYSLSEHRTDTGERPYADVPEAIDMSAVFNSAPCMLNPQVCAGSAHGILSLYSLSKQSNMAGYRTAFIAGDDDIIEDMIRYRKQIGLIIPGPVQHAMSAALRDIEAVQEQKARYHARLDTLVHALQEYGYDAHMPQGALYVWVHALGHDCWEDMKRLSTLGIVPSPGEFYGAPEYLRFSITASDEAIETASARLIAGKAA</sequence>
<evidence type="ECO:0000313" key="7">
    <source>
        <dbReference type="EMBL" id="XDS51294.1"/>
    </source>
</evidence>
<dbReference type="NCBIfam" id="TIGR03539">
    <property type="entry name" value="DapC_actino"/>
    <property type="match status" value="1"/>
</dbReference>
<reference evidence="7" key="1">
    <citation type="submission" date="2023-07" db="EMBL/GenBank/DDBJ databases">
        <title>Bifidobacterium aquikefiriaerophilum sp. nov. and Bifidobacterium eccum sp. nov., isolated from water kefir.</title>
        <authorList>
            <person name="Breselge S."/>
            <person name="Bellassi P."/>
            <person name="Barcenilla C."/>
            <person name="Alvarez-Ordonez A."/>
            <person name="Morelli L."/>
            <person name="Cotter P.D."/>
        </authorList>
    </citation>
    <scope>NUCLEOTIDE SEQUENCE</scope>
    <source>
        <strain evidence="7">WK012_4_13</strain>
        <strain evidence="6">WK013_4_14</strain>
        <strain evidence="5">WK048_4_13</strain>
    </source>
</reference>
<evidence type="ECO:0000259" key="4">
    <source>
        <dbReference type="Pfam" id="PF00155"/>
    </source>
</evidence>
<evidence type="ECO:0000256" key="3">
    <source>
        <dbReference type="ARBA" id="ARBA00022679"/>
    </source>
</evidence>
<keyword evidence="2 7" id="KW-0032">Aminotransferase</keyword>
<dbReference type="InterPro" id="IPR015422">
    <property type="entry name" value="PyrdxlP-dep_Trfase_small"/>
</dbReference>
<accession>A0AB39UQN8</accession>
<evidence type="ECO:0000256" key="2">
    <source>
        <dbReference type="ARBA" id="ARBA00022576"/>
    </source>
</evidence>
<dbReference type="InterPro" id="IPR015424">
    <property type="entry name" value="PyrdxlP-dep_Trfase"/>
</dbReference>
<dbReference type="EMBL" id="CP129675">
    <property type="protein sequence ID" value="XDS47069.1"/>
    <property type="molecule type" value="Genomic_DNA"/>
</dbReference>
<gene>
    <name evidence="7" type="primary">dapC</name>
    <name evidence="7" type="ORF">QN062_03740</name>
    <name evidence="6" type="ORF">QN216_07755</name>
    <name evidence="5" type="ORF">QN217_02705</name>
</gene>
<proteinExistence type="predicted"/>
<keyword evidence="3 7" id="KW-0808">Transferase</keyword>
<dbReference type="KEGG" id="bfk:QN062_03740"/>
<dbReference type="GO" id="GO:0009016">
    <property type="term" value="F:succinyldiaminopimelate transaminase activity"/>
    <property type="evidence" value="ECO:0007669"/>
    <property type="project" value="UniProtKB-EC"/>
</dbReference>
<evidence type="ECO:0000313" key="6">
    <source>
        <dbReference type="EMBL" id="XDS48225.1"/>
    </source>
</evidence>
<dbReference type="PANTHER" id="PTHR42832">
    <property type="entry name" value="AMINO ACID AMINOTRANSFERASE"/>
    <property type="match status" value="1"/>
</dbReference>
<evidence type="ECO:0000313" key="5">
    <source>
        <dbReference type="EMBL" id="XDS47069.1"/>
    </source>
</evidence>
<dbReference type="Gene3D" id="3.40.640.10">
    <property type="entry name" value="Type I PLP-dependent aspartate aminotransferase-like (Major domain)"/>
    <property type="match status" value="2"/>
</dbReference>
<dbReference type="Pfam" id="PF00155">
    <property type="entry name" value="Aminotran_1_2"/>
    <property type="match status" value="1"/>
</dbReference>
<dbReference type="SUPFAM" id="SSF53383">
    <property type="entry name" value="PLP-dependent transferases"/>
    <property type="match status" value="1"/>
</dbReference>
<dbReference type="EC" id="2.6.1.17" evidence="7"/>
<dbReference type="RefSeq" id="WP_369342257.1">
    <property type="nucleotide sequence ID" value="NZ_CP129675.1"/>
</dbReference>